<protein>
    <submittedName>
        <fullName evidence="2">Uncharacterized protein</fullName>
    </submittedName>
</protein>
<reference evidence="2" key="2">
    <citation type="journal article" date="2015" name="Data Brief">
        <title>Shoot transcriptome of the giant reed, Arundo donax.</title>
        <authorList>
            <person name="Barrero R.A."/>
            <person name="Guerrero F.D."/>
            <person name="Moolhuijzen P."/>
            <person name="Goolsby J.A."/>
            <person name="Tidwell J."/>
            <person name="Bellgard S.E."/>
            <person name="Bellgard M.I."/>
        </authorList>
    </citation>
    <scope>NUCLEOTIDE SEQUENCE</scope>
    <source>
        <tissue evidence="2">Shoot tissue taken approximately 20 cm above the soil surface</tissue>
    </source>
</reference>
<evidence type="ECO:0000313" key="2">
    <source>
        <dbReference type="EMBL" id="JAD22297.1"/>
    </source>
</evidence>
<organism evidence="2">
    <name type="scientific">Arundo donax</name>
    <name type="common">Giant reed</name>
    <name type="synonym">Donax arundinaceus</name>
    <dbReference type="NCBI Taxonomy" id="35708"/>
    <lineage>
        <taxon>Eukaryota</taxon>
        <taxon>Viridiplantae</taxon>
        <taxon>Streptophyta</taxon>
        <taxon>Embryophyta</taxon>
        <taxon>Tracheophyta</taxon>
        <taxon>Spermatophyta</taxon>
        <taxon>Magnoliopsida</taxon>
        <taxon>Liliopsida</taxon>
        <taxon>Poales</taxon>
        <taxon>Poaceae</taxon>
        <taxon>PACMAD clade</taxon>
        <taxon>Arundinoideae</taxon>
        <taxon>Arundineae</taxon>
        <taxon>Arundo</taxon>
    </lineage>
</organism>
<dbReference type="EMBL" id="GBRH01275598">
    <property type="protein sequence ID" value="JAD22297.1"/>
    <property type="molecule type" value="Transcribed_RNA"/>
</dbReference>
<reference evidence="2" key="1">
    <citation type="submission" date="2014-09" db="EMBL/GenBank/DDBJ databases">
        <authorList>
            <person name="Magalhaes I.L.F."/>
            <person name="Oliveira U."/>
            <person name="Santos F.R."/>
            <person name="Vidigal T.H.D.A."/>
            <person name="Brescovit A.D."/>
            <person name="Santos A.J."/>
        </authorList>
    </citation>
    <scope>NUCLEOTIDE SEQUENCE</scope>
    <source>
        <tissue evidence="2">Shoot tissue taken approximately 20 cm above the soil surface</tissue>
    </source>
</reference>
<dbReference type="AlphaFoldDB" id="A0A0A8YHV9"/>
<proteinExistence type="predicted"/>
<sequence>MKKLLSVSCVAFLSLSLSEAWSCKQSESFTGKVAKHP</sequence>
<feature type="signal peptide" evidence="1">
    <location>
        <begin position="1"/>
        <end position="20"/>
    </location>
</feature>
<accession>A0A0A8YHV9</accession>
<name>A0A0A8YHV9_ARUDO</name>
<evidence type="ECO:0000256" key="1">
    <source>
        <dbReference type="SAM" id="SignalP"/>
    </source>
</evidence>
<feature type="chain" id="PRO_5002044717" evidence="1">
    <location>
        <begin position="21"/>
        <end position="37"/>
    </location>
</feature>
<keyword evidence="1" id="KW-0732">Signal</keyword>